<dbReference type="EMBL" id="MORL01000034">
    <property type="protein sequence ID" value="OIN55820.1"/>
    <property type="molecule type" value="Genomic_DNA"/>
</dbReference>
<comment type="caution">
    <text evidence="2">The sequence shown here is derived from an EMBL/GenBank/DDBJ whole genome shotgun (WGS) entry which is preliminary data.</text>
</comment>
<sequence>MVLPINLPLQDGRFTDDEFFNFCQMNPKLRIERDEHGQIYINMPTGLETSFRNSDLITEVNLWNRQTHLGRVSDSNGGYTLPDTSMRAPDVAWVSNERLATVSKEDLKKFARVCPDFVIELASESDELVHLQKKMETYLLNGVRLAWLIDPSTIQTLVYQPEQAIEYVPFDQPLTGKDVLPGFILTVNDLING</sequence>
<dbReference type="PANTHER" id="PTHR34107">
    <property type="entry name" value="SLL0198 PROTEIN-RELATED"/>
    <property type="match status" value="1"/>
</dbReference>
<dbReference type="Pfam" id="PF05685">
    <property type="entry name" value="Uma2"/>
    <property type="match status" value="1"/>
</dbReference>
<dbReference type="InterPro" id="IPR012296">
    <property type="entry name" value="Nuclease_put_TT1808"/>
</dbReference>
<feature type="domain" description="Putative restriction endonuclease" evidence="1">
    <location>
        <begin position="17"/>
        <end position="187"/>
    </location>
</feature>
<keyword evidence="3" id="KW-1185">Reference proteome</keyword>
<dbReference type="RefSeq" id="WP_071506553.1">
    <property type="nucleotide sequence ID" value="NZ_MORL01000034.1"/>
</dbReference>
<accession>A0A1S2VBM1</accession>
<protein>
    <recommendedName>
        <fullName evidence="1">Putative restriction endonuclease domain-containing protein</fullName>
    </recommendedName>
</protein>
<dbReference type="Proteomes" id="UP000181790">
    <property type="component" value="Unassembled WGS sequence"/>
</dbReference>
<gene>
    <name evidence="2" type="ORF">BLX24_28040</name>
</gene>
<dbReference type="PANTHER" id="PTHR34107:SF1">
    <property type="entry name" value="SLL0198 PROTEIN"/>
    <property type="match status" value="1"/>
</dbReference>
<dbReference type="InterPro" id="IPR011335">
    <property type="entry name" value="Restrct_endonuc-II-like"/>
</dbReference>
<dbReference type="Gene3D" id="3.90.1570.10">
    <property type="entry name" value="tt1808, chain A"/>
    <property type="match status" value="1"/>
</dbReference>
<evidence type="ECO:0000259" key="1">
    <source>
        <dbReference type="Pfam" id="PF05685"/>
    </source>
</evidence>
<dbReference type="InterPro" id="IPR008538">
    <property type="entry name" value="Uma2"/>
</dbReference>
<name>A0A1S2VBM1_9BACT</name>
<evidence type="ECO:0000313" key="3">
    <source>
        <dbReference type="Proteomes" id="UP000181790"/>
    </source>
</evidence>
<dbReference type="AlphaFoldDB" id="A0A1S2VBM1"/>
<dbReference type="CDD" id="cd06260">
    <property type="entry name" value="DUF820-like"/>
    <property type="match status" value="1"/>
</dbReference>
<reference evidence="2 3" key="1">
    <citation type="submission" date="2016-10" db="EMBL/GenBank/DDBJ databases">
        <title>Arsenicibacter rosenii gen. nov., sp. nov., an efficient arsenic-methylating bacterium isolated from an arsenic-contaminated paddy soil.</title>
        <authorList>
            <person name="Huang K."/>
        </authorList>
    </citation>
    <scope>NUCLEOTIDE SEQUENCE [LARGE SCALE GENOMIC DNA]</scope>
    <source>
        <strain evidence="2 3">SM-1</strain>
    </source>
</reference>
<organism evidence="2 3">
    <name type="scientific">Arsenicibacter rosenii</name>
    <dbReference type="NCBI Taxonomy" id="1750698"/>
    <lineage>
        <taxon>Bacteria</taxon>
        <taxon>Pseudomonadati</taxon>
        <taxon>Bacteroidota</taxon>
        <taxon>Cytophagia</taxon>
        <taxon>Cytophagales</taxon>
        <taxon>Spirosomataceae</taxon>
        <taxon>Arsenicibacter</taxon>
    </lineage>
</organism>
<dbReference type="SUPFAM" id="SSF52980">
    <property type="entry name" value="Restriction endonuclease-like"/>
    <property type="match status" value="1"/>
</dbReference>
<proteinExistence type="predicted"/>
<dbReference type="OrthoDB" id="9799703at2"/>
<evidence type="ECO:0000313" key="2">
    <source>
        <dbReference type="EMBL" id="OIN55820.1"/>
    </source>
</evidence>